<name>F3ZVU5_MAHA5</name>
<reference evidence="2" key="1">
    <citation type="submission" date="2010-11" db="EMBL/GenBank/DDBJ databases">
        <title>The complete genome of Mahella australiensis DSM 15567.</title>
        <authorList>
            <consortium name="US DOE Joint Genome Institute (JGI-PGF)"/>
            <person name="Lucas S."/>
            <person name="Copeland A."/>
            <person name="Lapidus A."/>
            <person name="Bruce D."/>
            <person name="Goodwin L."/>
            <person name="Pitluck S."/>
            <person name="Kyrpides N."/>
            <person name="Mavromatis K."/>
            <person name="Pagani I."/>
            <person name="Ivanova N."/>
            <person name="Teshima H."/>
            <person name="Brettin T."/>
            <person name="Detter J.C."/>
            <person name="Han C."/>
            <person name="Tapia R."/>
            <person name="Land M."/>
            <person name="Hauser L."/>
            <person name="Markowitz V."/>
            <person name="Cheng J.-F."/>
            <person name="Hugenholtz P."/>
            <person name="Woyke T."/>
            <person name="Wu D."/>
            <person name="Spring S."/>
            <person name="Pukall R."/>
            <person name="Steenblock K."/>
            <person name="Schneider S."/>
            <person name="Klenk H.-P."/>
            <person name="Eisen J.A."/>
        </authorList>
    </citation>
    <scope>NUCLEOTIDE SEQUENCE [LARGE SCALE GENOMIC DNA]</scope>
    <source>
        <strain evidence="2">DSM 15567 / CIP 107919 / 50-1 BON</strain>
    </source>
</reference>
<proteinExistence type="predicted"/>
<sequence length="70" mass="7887">MTIINKNVKLDIPCPECGYKTKLSINEIEQNPSYVCPGCGKTINLNADNFTQDIKDAEKQLKKAFKNIKL</sequence>
<dbReference type="AlphaFoldDB" id="F3ZVU5"/>
<keyword evidence="2" id="KW-1185">Reference proteome</keyword>
<dbReference type="Proteomes" id="UP000008457">
    <property type="component" value="Chromosome"/>
</dbReference>
<dbReference type="OrthoDB" id="9804828at2"/>
<protein>
    <submittedName>
        <fullName evidence="1">Uncharacterized protein</fullName>
    </submittedName>
</protein>
<dbReference type="SUPFAM" id="SSF57783">
    <property type="entry name" value="Zinc beta-ribbon"/>
    <property type="match status" value="1"/>
</dbReference>
<gene>
    <name evidence="1" type="ordered locus">Mahau_0096</name>
</gene>
<dbReference type="STRING" id="697281.Mahau_0096"/>
<dbReference type="RefSeq" id="WP_013779753.1">
    <property type="nucleotide sequence ID" value="NC_015520.1"/>
</dbReference>
<evidence type="ECO:0000313" key="1">
    <source>
        <dbReference type="EMBL" id="AEE95319.1"/>
    </source>
</evidence>
<dbReference type="HOGENOM" id="CLU_196841_0_0_9"/>
<organism evidence="1 2">
    <name type="scientific">Mahella australiensis (strain DSM 15567 / CIP 107919 / 50-1 BON)</name>
    <dbReference type="NCBI Taxonomy" id="697281"/>
    <lineage>
        <taxon>Bacteria</taxon>
        <taxon>Bacillati</taxon>
        <taxon>Bacillota</taxon>
        <taxon>Clostridia</taxon>
        <taxon>Thermoanaerobacterales</taxon>
        <taxon>Thermoanaerobacterales Family IV. Incertae Sedis</taxon>
        <taxon>Mahella</taxon>
    </lineage>
</organism>
<dbReference type="KEGG" id="mas:Mahau_0096"/>
<reference evidence="1 2" key="2">
    <citation type="journal article" date="2011" name="Stand. Genomic Sci.">
        <title>Complete genome sequence of Mahella australiensis type strain (50-1 BON).</title>
        <authorList>
            <person name="Sikorski J."/>
            <person name="Teshima H."/>
            <person name="Nolan M."/>
            <person name="Lucas S."/>
            <person name="Hammon N."/>
            <person name="Deshpande S."/>
            <person name="Cheng J.F."/>
            <person name="Pitluck S."/>
            <person name="Liolios K."/>
            <person name="Pagani I."/>
            <person name="Ivanova N."/>
            <person name="Huntemann M."/>
            <person name="Mavromatis K."/>
            <person name="Ovchinikova G."/>
            <person name="Pati A."/>
            <person name="Tapia R."/>
            <person name="Han C."/>
            <person name="Goodwin L."/>
            <person name="Chen A."/>
            <person name="Palaniappan K."/>
            <person name="Land M."/>
            <person name="Hauser L."/>
            <person name="Ngatchou-Djao O.D."/>
            <person name="Rohde M."/>
            <person name="Pukall R."/>
            <person name="Spring S."/>
            <person name="Abt B."/>
            <person name="Goker M."/>
            <person name="Detter J.C."/>
            <person name="Woyke T."/>
            <person name="Bristow J."/>
            <person name="Markowitz V."/>
            <person name="Hugenholtz P."/>
            <person name="Eisen J.A."/>
            <person name="Kyrpides N.C."/>
            <person name="Klenk H.P."/>
            <person name="Lapidus A."/>
        </authorList>
    </citation>
    <scope>NUCLEOTIDE SEQUENCE [LARGE SCALE GENOMIC DNA]</scope>
    <source>
        <strain evidence="2">DSM 15567 / CIP 107919 / 50-1 BON</strain>
    </source>
</reference>
<accession>F3ZVU5</accession>
<dbReference type="EMBL" id="CP002360">
    <property type="protein sequence ID" value="AEE95319.1"/>
    <property type="molecule type" value="Genomic_DNA"/>
</dbReference>
<evidence type="ECO:0000313" key="2">
    <source>
        <dbReference type="Proteomes" id="UP000008457"/>
    </source>
</evidence>